<evidence type="ECO:0000313" key="1">
    <source>
        <dbReference type="EMBL" id="MFD0687454.1"/>
    </source>
</evidence>
<proteinExistence type="predicted"/>
<dbReference type="Proteomes" id="UP001597063">
    <property type="component" value="Unassembled WGS sequence"/>
</dbReference>
<evidence type="ECO:0000313" key="2">
    <source>
        <dbReference type="Proteomes" id="UP001597063"/>
    </source>
</evidence>
<sequence>MPARIVRGDYGIHQLASHLGLSPWQLRLGREHGIVPAPDLDGERWSPALVDKAEDAGARVTSTFGEEPPIGSAKAAARLAARVGLDVERGDVEVLVARGDLNVVSKFRGHPVYLLRDLDRLDADEVRAVVSARKGPLTDSVDASGASMILDWPRKIFDRIAVERDLASDQLGRYALSDIKALSADQDLVSRVTEERRRLFHDRLRKSEIKVEDLVRTWLLQCTAYVDRELDHPPDTAPLGRTLRALVTARAESARHDPGVA</sequence>
<dbReference type="EMBL" id="JBHTGP010000012">
    <property type="protein sequence ID" value="MFD0687454.1"/>
    <property type="molecule type" value="Genomic_DNA"/>
</dbReference>
<comment type="caution">
    <text evidence="1">The sequence shown here is derived from an EMBL/GenBank/DDBJ whole genome shotgun (WGS) entry which is preliminary data.</text>
</comment>
<gene>
    <name evidence="1" type="ORF">ACFQZM_23360</name>
</gene>
<reference evidence="2" key="1">
    <citation type="journal article" date="2019" name="Int. J. Syst. Evol. Microbiol.">
        <title>The Global Catalogue of Microorganisms (GCM) 10K type strain sequencing project: providing services to taxonomists for standard genome sequencing and annotation.</title>
        <authorList>
            <consortium name="The Broad Institute Genomics Platform"/>
            <consortium name="The Broad Institute Genome Sequencing Center for Infectious Disease"/>
            <person name="Wu L."/>
            <person name="Ma J."/>
        </authorList>
    </citation>
    <scope>NUCLEOTIDE SEQUENCE [LARGE SCALE GENOMIC DNA]</scope>
    <source>
        <strain evidence="2">JCM 9371</strain>
    </source>
</reference>
<name>A0ABW2XP80_9ACTN</name>
<accession>A0ABW2XP80</accession>
<keyword evidence="2" id="KW-1185">Reference proteome</keyword>
<dbReference type="RefSeq" id="WP_131758388.1">
    <property type="nucleotide sequence ID" value="NZ_CAACUY010000050.1"/>
</dbReference>
<protein>
    <submittedName>
        <fullName evidence="1">Uncharacterized protein</fullName>
    </submittedName>
</protein>
<organism evidence="1 2">
    <name type="scientific">Actinomadura fibrosa</name>
    <dbReference type="NCBI Taxonomy" id="111802"/>
    <lineage>
        <taxon>Bacteria</taxon>
        <taxon>Bacillati</taxon>
        <taxon>Actinomycetota</taxon>
        <taxon>Actinomycetes</taxon>
        <taxon>Streptosporangiales</taxon>
        <taxon>Thermomonosporaceae</taxon>
        <taxon>Actinomadura</taxon>
    </lineage>
</organism>